<dbReference type="AlphaFoldDB" id="A0A1S1U2G2"/>
<protein>
    <submittedName>
        <fullName evidence="4">Ig domain-containing protein</fullName>
    </submittedName>
</protein>
<dbReference type="PANTHER" id="PTHR39576:SF1">
    <property type="entry name" value="INVASIN"/>
    <property type="match status" value="1"/>
</dbReference>
<dbReference type="InterPro" id="IPR051715">
    <property type="entry name" value="Intimin-Invasin_domain"/>
</dbReference>
<dbReference type="Gene3D" id="2.60.40.10">
    <property type="entry name" value="Immunoglobulins"/>
    <property type="match status" value="4"/>
</dbReference>
<dbReference type="EMBL" id="LFKP01000014">
    <property type="protein sequence ID" value="OHV94014.1"/>
    <property type="molecule type" value="Genomic_DNA"/>
</dbReference>
<dbReference type="InterPro" id="IPR003344">
    <property type="entry name" value="Big_1_dom"/>
</dbReference>
<name>A0A1S1U2G2_9BURK</name>
<feature type="domain" description="Big-1" evidence="3">
    <location>
        <begin position="455"/>
        <end position="560"/>
    </location>
</feature>
<dbReference type="Pfam" id="PF02369">
    <property type="entry name" value="Big_1"/>
    <property type="match status" value="1"/>
</dbReference>
<accession>A0A1S1U2G2</accession>
<evidence type="ECO:0000313" key="4">
    <source>
        <dbReference type="EMBL" id="OHV94014.1"/>
    </source>
</evidence>
<dbReference type="Proteomes" id="UP000179840">
    <property type="component" value="Unassembled WGS sequence"/>
</dbReference>
<dbReference type="SUPFAM" id="SSF49373">
    <property type="entry name" value="Invasin/intimin cell-adhesion fragments"/>
    <property type="match status" value="4"/>
</dbReference>
<feature type="region of interest" description="Disordered" evidence="2">
    <location>
        <begin position="725"/>
        <end position="748"/>
    </location>
</feature>
<evidence type="ECO:0000256" key="1">
    <source>
        <dbReference type="ARBA" id="ARBA00010116"/>
    </source>
</evidence>
<dbReference type="InterPro" id="IPR008964">
    <property type="entry name" value="Invasin/intimin_cell_adhesion"/>
</dbReference>
<organism evidence="4 5">
    <name type="scientific">Janthinobacterium lividum</name>
    <dbReference type="NCBI Taxonomy" id="29581"/>
    <lineage>
        <taxon>Bacteria</taxon>
        <taxon>Pseudomonadati</taxon>
        <taxon>Pseudomonadota</taxon>
        <taxon>Betaproteobacteria</taxon>
        <taxon>Burkholderiales</taxon>
        <taxon>Oxalobacteraceae</taxon>
        <taxon>Janthinobacterium</taxon>
    </lineage>
</organism>
<dbReference type="SMART" id="SM00634">
    <property type="entry name" value="BID_1"/>
    <property type="match status" value="3"/>
</dbReference>
<comment type="similarity">
    <text evidence="1">Belongs to the intimin/invasin family.</text>
</comment>
<evidence type="ECO:0000313" key="5">
    <source>
        <dbReference type="Proteomes" id="UP000179840"/>
    </source>
</evidence>
<proteinExistence type="inferred from homology"/>
<dbReference type="GO" id="GO:0009279">
    <property type="term" value="C:cell outer membrane"/>
    <property type="evidence" value="ECO:0007669"/>
    <property type="project" value="TreeGrafter"/>
</dbReference>
<dbReference type="PROSITE" id="PS51257">
    <property type="entry name" value="PROKAR_LIPOPROTEIN"/>
    <property type="match status" value="1"/>
</dbReference>
<dbReference type="PANTHER" id="PTHR39576">
    <property type="entry name" value="ATTACHING AND EFFACING PROTEIN HOMOLOG-RELATED-RELATED"/>
    <property type="match status" value="1"/>
</dbReference>
<sequence length="748" mass="75196">MATMRNFSLGNTSWSRALNWLALLVLSTVLAACGGGGGDPTLGVKDGANAGVGSVVLVAGATTIVASGADGTEVVLTAVVKNPGNNAMTGQTVTFTASSGTISNTNRVTDANGTVTEKLSVKGDASLRDITIKASSGGVESAPVVVKVVPVTSGIASLLLTSSGGTLASSGGTAVNMIAFVKDANNAVVPNASVTFSADSGALGATSVTTNAQGQALVSLNTGGDASLRTIKVTASAGAQTASTDIGVSGTRLVISAFSTVSLKTSTDMVVKLVDSSGNPLVGKPVTFSARSNAITVKGGGASPALTDNNGQLVLSYNAQTGSSDSISVKAQGDSVVLPIAINASNFTINAVSGSNVALATLNTNTCYGVTVHSDVAGVPQTGNVRFSTSRGAIYQDAACGTPLQAPLALVGGNAIAYVKATGAGLTALTAKYEDSGVSVQSEVEFVAPLTAQATISLQADPAVIGANTAGSTAQRSALRAIVRDGTAENNLVKNAQVSFSIQADASNGSLSSPSLVTTDSDGVATVSYIAGQATTGVDGVVVKAQLQGVSSSAATVKLTVTKKSLFISAGSGNALDASDSSTYRKTYSVFVTDAAGNPVPDVIITAAAWPRYYYKGYLQYSLAATSWLVVRTANACENEDRDRSGAFNPNNDINLNGRLDPGIPLNLSTGGKTDSSGTATVTLTYPRDRANWLDVELTIRGNSSGTEATYVGYTLLPGLNTDFNRPDTAPPGVVSPYGQATECRNPN</sequence>
<evidence type="ECO:0000259" key="3">
    <source>
        <dbReference type="PROSITE" id="PS51127"/>
    </source>
</evidence>
<feature type="region of interest" description="Disordered" evidence="2">
    <location>
        <begin position="640"/>
        <end position="660"/>
    </location>
</feature>
<reference evidence="4 5" key="1">
    <citation type="submission" date="2015-06" db="EMBL/GenBank/DDBJ databases">
        <title>Draft genome sequencing of a biphenyl-degrading bacterium, Janthinobacterium lividum MEG1.</title>
        <authorList>
            <person name="Shimodaira J."/>
            <person name="Hatta T."/>
        </authorList>
    </citation>
    <scope>NUCLEOTIDE SEQUENCE [LARGE SCALE GENOMIC DNA]</scope>
    <source>
        <strain evidence="4 5">MEG1</strain>
    </source>
</reference>
<feature type="domain" description="Big-1" evidence="3">
    <location>
        <begin position="54"/>
        <end position="149"/>
    </location>
</feature>
<comment type="caution">
    <text evidence="4">The sequence shown here is derived from an EMBL/GenBank/DDBJ whole genome shotgun (WGS) entry which is preliminary data.</text>
</comment>
<dbReference type="InterPro" id="IPR013783">
    <property type="entry name" value="Ig-like_fold"/>
</dbReference>
<evidence type="ECO:0000256" key="2">
    <source>
        <dbReference type="SAM" id="MobiDB-lite"/>
    </source>
</evidence>
<dbReference type="PROSITE" id="PS51127">
    <property type="entry name" value="BIG1"/>
    <property type="match status" value="2"/>
</dbReference>
<gene>
    <name evidence="4" type="ORF">AKG95_25835</name>
</gene>